<keyword evidence="10" id="KW-1185">Reference proteome</keyword>
<organism evidence="9 10">
    <name type="scientific">Methanolobus profundi</name>
    <dbReference type="NCBI Taxonomy" id="487685"/>
    <lineage>
        <taxon>Archaea</taxon>
        <taxon>Methanobacteriati</taxon>
        <taxon>Methanobacteriota</taxon>
        <taxon>Stenosarchaea group</taxon>
        <taxon>Methanomicrobia</taxon>
        <taxon>Methanosarcinales</taxon>
        <taxon>Methanosarcinaceae</taxon>
        <taxon>Methanolobus</taxon>
    </lineage>
</organism>
<proteinExistence type="inferred from homology"/>
<evidence type="ECO:0000256" key="3">
    <source>
        <dbReference type="ARBA" id="ARBA00022573"/>
    </source>
</evidence>
<dbReference type="GO" id="GO:0009236">
    <property type="term" value="P:cobalamin biosynthetic process"/>
    <property type="evidence" value="ECO:0007669"/>
    <property type="project" value="UniProtKB-UniPathway"/>
</dbReference>
<dbReference type="STRING" id="487685.SAMN04488696_1270"/>
<evidence type="ECO:0000259" key="8">
    <source>
        <dbReference type="Pfam" id="PF00590"/>
    </source>
</evidence>
<dbReference type="EMBL" id="FOUJ01000002">
    <property type="protein sequence ID" value="SFM45155.1"/>
    <property type="molecule type" value="Genomic_DNA"/>
</dbReference>
<evidence type="ECO:0000256" key="7">
    <source>
        <dbReference type="RuleBase" id="RU003960"/>
    </source>
</evidence>
<evidence type="ECO:0000256" key="6">
    <source>
        <dbReference type="ARBA" id="ARBA00022691"/>
    </source>
</evidence>
<evidence type="ECO:0000313" key="9">
    <source>
        <dbReference type="EMBL" id="SFM45155.1"/>
    </source>
</evidence>
<sequence>MTDKKVYFVGSGPGNAKYITVMGKELLEGADLVIYAGSLVNPEVVNYCKGEKIDSYGLTLTETTKLIVDNLEAGKKVVRLHSGDPSLYGSIVEQFEELKKFDVEVEVIPGVSSVFATAAALQTQLTLNEVSETLIITRPAGKTLDEDKITELSRHGATMAVFLGTQKIEQIMEKVEYPDDTPVAVVFHASWPDQKIIKGTVADIAGKVKEAGIKRSAMILIGGVVEPVEYGNFGRSYLYGVAQEPLS</sequence>
<dbReference type="Gene3D" id="3.40.1010.10">
    <property type="entry name" value="Cobalt-precorrin-4 Transmethylase, Domain 1"/>
    <property type="match status" value="1"/>
</dbReference>
<evidence type="ECO:0000313" key="10">
    <source>
        <dbReference type="Proteomes" id="UP000198535"/>
    </source>
</evidence>
<keyword evidence="6" id="KW-0949">S-adenosyl-L-methionine</keyword>
<dbReference type="InterPro" id="IPR014777">
    <property type="entry name" value="4pyrrole_Mease_sub1"/>
</dbReference>
<dbReference type="GO" id="GO:0046026">
    <property type="term" value="F:precorrin-4 C11-methyltransferase activity"/>
    <property type="evidence" value="ECO:0007669"/>
    <property type="project" value="InterPro"/>
</dbReference>
<dbReference type="Gene3D" id="3.30.950.10">
    <property type="entry name" value="Methyltransferase, Cobalt-precorrin-4 Transmethylase, Domain 2"/>
    <property type="match status" value="1"/>
</dbReference>
<dbReference type="InterPro" id="IPR014776">
    <property type="entry name" value="4pyrrole_Mease_sub2"/>
</dbReference>
<keyword evidence="5 7" id="KW-0808">Transferase</keyword>
<dbReference type="UniPathway" id="UPA00148"/>
<dbReference type="CDD" id="cd11641">
    <property type="entry name" value="Precorrin-4_C11-MT"/>
    <property type="match status" value="1"/>
</dbReference>
<evidence type="ECO:0000256" key="5">
    <source>
        <dbReference type="ARBA" id="ARBA00022679"/>
    </source>
</evidence>
<evidence type="ECO:0000256" key="1">
    <source>
        <dbReference type="ARBA" id="ARBA00004953"/>
    </source>
</evidence>
<comment type="similarity">
    <text evidence="2 7">Belongs to the precorrin methyltransferase family.</text>
</comment>
<dbReference type="PROSITE" id="PS00840">
    <property type="entry name" value="SUMT_2"/>
    <property type="match status" value="1"/>
</dbReference>
<feature type="domain" description="Tetrapyrrole methylase" evidence="8">
    <location>
        <begin position="5"/>
        <end position="204"/>
    </location>
</feature>
<dbReference type="NCBIfam" id="TIGR01465">
    <property type="entry name" value="cobM_cbiF"/>
    <property type="match status" value="1"/>
</dbReference>
<keyword evidence="4 7" id="KW-0489">Methyltransferase</keyword>
<dbReference type="InterPro" id="IPR003043">
    <property type="entry name" value="Uropor_MeTrfase_CS"/>
</dbReference>
<dbReference type="Proteomes" id="UP000198535">
    <property type="component" value="Unassembled WGS sequence"/>
</dbReference>
<gene>
    <name evidence="9" type="ORF">SAMN04488696_1270</name>
</gene>
<evidence type="ECO:0000256" key="2">
    <source>
        <dbReference type="ARBA" id="ARBA00005879"/>
    </source>
</evidence>
<dbReference type="InterPro" id="IPR000878">
    <property type="entry name" value="4pyrrol_Mease"/>
</dbReference>
<protein>
    <submittedName>
        <fullName evidence="9">Precorrin-4 C11-methyltransferase /cobalt-factor II C20-methyltransferase</fullName>
    </submittedName>
</protein>
<dbReference type="RefSeq" id="WP_091934879.1">
    <property type="nucleotide sequence ID" value="NZ_FOUJ01000002.1"/>
</dbReference>
<dbReference type="OrthoDB" id="6633at2157"/>
<reference evidence="10" key="1">
    <citation type="submission" date="2016-10" db="EMBL/GenBank/DDBJ databases">
        <authorList>
            <person name="Varghese N."/>
            <person name="Submissions S."/>
        </authorList>
    </citation>
    <scope>NUCLEOTIDE SEQUENCE [LARGE SCALE GENOMIC DNA]</scope>
    <source>
        <strain evidence="10">Mob M</strain>
    </source>
</reference>
<dbReference type="AlphaFoldDB" id="A0A1I4QZ95"/>
<dbReference type="GO" id="GO:0032259">
    <property type="term" value="P:methylation"/>
    <property type="evidence" value="ECO:0007669"/>
    <property type="project" value="UniProtKB-KW"/>
</dbReference>
<dbReference type="InterPro" id="IPR006362">
    <property type="entry name" value="Cbl_synth_CobM/CibF"/>
</dbReference>
<dbReference type="Pfam" id="PF00590">
    <property type="entry name" value="TP_methylase"/>
    <property type="match status" value="1"/>
</dbReference>
<evidence type="ECO:0000256" key="4">
    <source>
        <dbReference type="ARBA" id="ARBA00022603"/>
    </source>
</evidence>
<dbReference type="SUPFAM" id="SSF53790">
    <property type="entry name" value="Tetrapyrrole methylase"/>
    <property type="match status" value="1"/>
</dbReference>
<dbReference type="PANTHER" id="PTHR45790">
    <property type="entry name" value="SIROHEME SYNTHASE-RELATED"/>
    <property type="match status" value="1"/>
</dbReference>
<accession>A0A1I4QZ95</accession>
<keyword evidence="3" id="KW-0169">Cobalamin biosynthesis</keyword>
<comment type="pathway">
    <text evidence="1">Cofactor biosynthesis; adenosylcobalamin biosynthesis.</text>
</comment>
<dbReference type="PANTHER" id="PTHR45790:SF4">
    <property type="entry name" value="COBALT-PRECORRIN-4 C(11)-METHYLTRANSFERASE"/>
    <property type="match status" value="1"/>
</dbReference>
<dbReference type="InterPro" id="IPR050161">
    <property type="entry name" value="Siro_Cobalamin_biosynth"/>
</dbReference>
<name>A0A1I4QZ95_9EURY</name>
<dbReference type="InterPro" id="IPR035996">
    <property type="entry name" value="4pyrrol_Methylase_sf"/>
</dbReference>